<keyword evidence="8" id="KW-1185">Reference proteome</keyword>
<evidence type="ECO:0000259" key="6">
    <source>
        <dbReference type="PROSITE" id="PS50977"/>
    </source>
</evidence>
<sequence>MPDDTSADARKRRSPRADAVRNRQRVLSAAREAFAAEGPSVSLDDIARRAGVGAGTVHRHFPTKDELLRAVIVDRLEELATAARGLADAADPGQAFFTFLRQLVAESRHNLAVSTALTDPSDVGGAVLEAGGALREALAALLSRAQEAAAVRSDVDADELHAIILGALTMEQHLPPDSRGLGLAVIVDGLRSVRDR</sequence>
<dbReference type="Gene3D" id="1.10.357.10">
    <property type="entry name" value="Tetracycline Repressor, domain 2"/>
    <property type="match status" value="1"/>
</dbReference>
<evidence type="ECO:0000256" key="1">
    <source>
        <dbReference type="ARBA" id="ARBA00023015"/>
    </source>
</evidence>
<dbReference type="Pfam" id="PF21597">
    <property type="entry name" value="TetR_C_43"/>
    <property type="match status" value="1"/>
</dbReference>
<dbReference type="SUPFAM" id="SSF46689">
    <property type="entry name" value="Homeodomain-like"/>
    <property type="match status" value="1"/>
</dbReference>
<keyword evidence="1" id="KW-0805">Transcription regulation</keyword>
<dbReference type="InterPro" id="IPR049445">
    <property type="entry name" value="TetR_SbtR-like_C"/>
</dbReference>
<dbReference type="PROSITE" id="PS01081">
    <property type="entry name" value="HTH_TETR_1"/>
    <property type="match status" value="1"/>
</dbReference>
<feature type="domain" description="HTH tetR-type" evidence="6">
    <location>
        <begin position="20"/>
        <end position="79"/>
    </location>
</feature>
<organism evidence="7 8">
    <name type="scientific">Actinoallomurus vinaceus</name>
    <dbReference type="NCBI Taxonomy" id="1080074"/>
    <lineage>
        <taxon>Bacteria</taxon>
        <taxon>Bacillati</taxon>
        <taxon>Actinomycetota</taxon>
        <taxon>Actinomycetes</taxon>
        <taxon>Streptosporangiales</taxon>
        <taxon>Thermomonosporaceae</taxon>
        <taxon>Actinoallomurus</taxon>
    </lineage>
</organism>
<dbReference type="InterPro" id="IPR009057">
    <property type="entry name" value="Homeodomain-like_sf"/>
</dbReference>
<dbReference type="InterPro" id="IPR001647">
    <property type="entry name" value="HTH_TetR"/>
</dbReference>
<feature type="region of interest" description="Disordered" evidence="5">
    <location>
        <begin position="1"/>
        <end position="22"/>
    </location>
</feature>
<dbReference type="PANTHER" id="PTHR30055:SF234">
    <property type="entry name" value="HTH-TYPE TRANSCRIPTIONAL REGULATOR BETI"/>
    <property type="match status" value="1"/>
</dbReference>
<evidence type="ECO:0000313" key="8">
    <source>
        <dbReference type="Proteomes" id="UP001501442"/>
    </source>
</evidence>
<keyword evidence="2 4" id="KW-0238">DNA-binding</keyword>
<dbReference type="InterPro" id="IPR036271">
    <property type="entry name" value="Tet_transcr_reg_TetR-rel_C_sf"/>
</dbReference>
<dbReference type="InterPro" id="IPR050109">
    <property type="entry name" value="HTH-type_TetR-like_transc_reg"/>
</dbReference>
<feature type="DNA-binding region" description="H-T-H motif" evidence="4">
    <location>
        <begin position="42"/>
        <end position="61"/>
    </location>
</feature>
<comment type="caution">
    <text evidence="7">The sequence shown here is derived from an EMBL/GenBank/DDBJ whole genome shotgun (WGS) entry which is preliminary data.</text>
</comment>
<dbReference type="PRINTS" id="PR00455">
    <property type="entry name" value="HTHTETR"/>
</dbReference>
<evidence type="ECO:0000256" key="2">
    <source>
        <dbReference type="ARBA" id="ARBA00023125"/>
    </source>
</evidence>
<protein>
    <submittedName>
        <fullName evidence="7">TetR/AcrR family transcriptional regulator</fullName>
    </submittedName>
</protein>
<keyword evidence="3" id="KW-0804">Transcription</keyword>
<name>A0ABP8UNS5_9ACTN</name>
<proteinExistence type="predicted"/>
<reference evidence="8" key="1">
    <citation type="journal article" date="2019" name="Int. J. Syst. Evol. Microbiol.">
        <title>The Global Catalogue of Microorganisms (GCM) 10K type strain sequencing project: providing services to taxonomists for standard genome sequencing and annotation.</title>
        <authorList>
            <consortium name="The Broad Institute Genomics Platform"/>
            <consortium name="The Broad Institute Genome Sequencing Center for Infectious Disease"/>
            <person name="Wu L."/>
            <person name="Ma J."/>
        </authorList>
    </citation>
    <scope>NUCLEOTIDE SEQUENCE [LARGE SCALE GENOMIC DNA]</scope>
    <source>
        <strain evidence="8">JCM 17939</strain>
    </source>
</reference>
<dbReference type="PANTHER" id="PTHR30055">
    <property type="entry name" value="HTH-TYPE TRANSCRIPTIONAL REGULATOR RUTR"/>
    <property type="match status" value="1"/>
</dbReference>
<evidence type="ECO:0000313" key="7">
    <source>
        <dbReference type="EMBL" id="GAA4636294.1"/>
    </source>
</evidence>
<evidence type="ECO:0000256" key="3">
    <source>
        <dbReference type="ARBA" id="ARBA00023163"/>
    </source>
</evidence>
<dbReference type="Pfam" id="PF00440">
    <property type="entry name" value="TetR_N"/>
    <property type="match status" value="1"/>
</dbReference>
<accession>A0ABP8UNS5</accession>
<dbReference type="Proteomes" id="UP001501442">
    <property type="component" value="Unassembled WGS sequence"/>
</dbReference>
<evidence type="ECO:0000256" key="5">
    <source>
        <dbReference type="SAM" id="MobiDB-lite"/>
    </source>
</evidence>
<evidence type="ECO:0000256" key="4">
    <source>
        <dbReference type="PROSITE-ProRule" id="PRU00335"/>
    </source>
</evidence>
<gene>
    <name evidence="7" type="ORF">GCM10023196_085480</name>
</gene>
<dbReference type="InterPro" id="IPR023772">
    <property type="entry name" value="DNA-bd_HTH_TetR-type_CS"/>
</dbReference>
<dbReference type="RefSeq" id="WP_345439279.1">
    <property type="nucleotide sequence ID" value="NZ_BAABHK010000017.1"/>
</dbReference>
<dbReference type="EMBL" id="BAABHK010000017">
    <property type="protein sequence ID" value="GAA4636294.1"/>
    <property type="molecule type" value="Genomic_DNA"/>
</dbReference>
<dbReference type="SUPFAM" id="SSF48498">
    <property type="entry name" value="Tetracyclin repressor-like, C-terminal domain"/>
    <property type="match status" value="1"/>
</dbReference>
<dbReference type="PROSITE" id="PS50977">
    <property type="entry name" value="HTH_TETR_2"/>
    <property type="match status" value="1"/>
</dbReference>